<gene>
    <name evidence="1" type="ORF">PORCRE_505</name>
</gene>
<reference evidence="2" key="1">
    <citation type="journal article" date="2013" name="Genome">
        <title>Draft Genome Sequences of Porphyromonas crevioricanis JCM 15906T and Porphyromonas cansulci JCM 13913T Isolated from a Canine Oral Cavity.</title>
        <authorList>
            <person name="Sakamoto M."/>
            <person name="Tanaka N."/>
            <person name="Shiwa Y."/>
            <person name="Yoshikawa H."/>
            <person name="Ohkuma M."/>
        </authorList>
    </citation>
    <scope>NUCLEOTIDE SEQUENCE [LARGE SCALE GENOMIC DNA]</scope>
    <source>
        <strain evidence="2">JCM 15906</strain>
    </source>
</reference>
<evidence type="ECO:0000313" key="1">
    <source>
        <dbReference type="EMBL" id="GAD04809.1"/>
    </source>
</evidence>
<accession>T1DRE4</accession>
<dbReference type="Proteomes" id="UP000018031">
    <property type="component" value="Unassembled WGS sequence"/>
</dbReference>
<comment type="caution">
    <text evidence="1">The sequence shown here is derived from an EMBL/GenBank/DDBJ whole genome shotgun (WGS) entry which is preliminary data.</text>
</comment>
<proteinExistence type="predicted"/>
<dbReference type="EMBL" id="BAOU01000012">
    <property type="protein sequence ID" value="GAD04809.1"/>
    <property type="molecule type" value="Genomic_DNA"/>
</dbReference>
<reference evidence="1 2" key="2">
    <citation type="journal article" date="2013" name="Genome Announc.">
        <title>Draft Genome Sequences of Porphyromonas crevioricanis JCM 15906T and Porphyromonas cansulci JCM 13913T Isolated from a Canine Oral Cavity.</title>
        <authorList>
            <person name="Sakamoto M."/>
            <person name="Tanaka N."/>
            <person name="Shiwa Y."/>
            <person name="Yoshikawa H."/>
            <person name="Ohkuma M."/>
        </authorList>
    </citation>
    <scope>NUCLEOTIDE SEQUENCE [LARGE SCALE GENOMIC DNA]</scope>
    <source>
        <strain evidence="1 2">JCM 15906</strain>
    </source>
</reference>
<evidence type="ECO:0000313" key="2">
    <source>
        <dbReference type="Proteomes" id="UP000018031"/>
    </source>
</evidence>
<protein>
    <submittedName>
        <fullName evidence="1">Uncharacterized protein</fullName>
    </submittedName>
</protein>
<name>T1DRE4_9PORP</name>
<sequence>MSILLPLSLLFGGLFYRKGTSTKRARAKIDEYSEPTPL</sequence>
<dbReference type="AlphaFoldDB" id="T1DRE4"/>
<organism evidence="1 2">
    <name type="scientific">Porphyromonas crevioricanis JCM 15906</name>
    <dbReference type="NCBI Taxonomy" id="1305617"/>
    <lineage>
        <taxon>Bacteria</taxon>
        <taxon>Pseudomonadati</taxon>
        <taxon>Bacteroidota</taxon>
        <taxon>Bacteroidia</taxon>
        <taxon>Bacteroidales</taxon>
        <taxon>Porphyromonadaceae</taxon>
        <taxon>Porphyromonas</taxon>
    </lineage>
</organism>